<dbReference type="SUPFAM" id="SSF53850">
    <property type="entry name" value="Periplasmic binding protein-like II"/>
    <property type="match status" value="1"/>
</dbReference>
<proteinExistence type="predicted"/>
<comment type="caution">
    <text evidence="2">The sequence shown here is derived from an EMBL/GenBank/DDBJ whole genome shotgun (WGS) entry which is preliminary data.</text>
</comment>
<sequence>MTKLYRQQGSALSFAKRLGLGAVILGASVFGFSTTASADNVTVATTTQGSLNHIVGSSIARVLSEEMDVRARVQPHTGESALLPLVHSGQAELGLAAINQAMGIYYGADNGRPQENLRILTTLFPVKVGYFVREDSDIHTMEDLRGKRVTHGYMAQGAMIDVVNALLANGGLTPDDVRTVSVPNVNRGGDDFASGRADAFFHAVGAGKVSEVDASVGGLRLIPLDTSDEAMSRVLETFPQGYRFDQPPADGLAGFSEETPVLAYDYVLVVGAGVSDDLVYDMTRTLAENKSKLVQGARVLQDMSLERMYIDWEIPTHPGAVRYYEEQGLSPAAPK</sequence>
<keyword evidence="1" id="KW-0732">Signal</keyword>
<keyword evidence="3" id="KW-1185">Reference proteome</keyword>
<dbReference type="InterPro" id="IPR011852">
    <property type="entry name" value="TRAP_TAXI"/>
</dbReference>
<gene>
    <name evidence="2" type="ORF">J2T57_000781</name>
</gene>
<dbReference type="PANTHER" id="PTHR42941">
    <property type="entry name" value="SLL1037 PROTEIN"/>
    <property type="match status" value="1"/>
</dbReference>
<dbReference type="NCBIfam" id="TIGR02122">
    <property type="entry name" value="TRAP_TAXI"/>
    <property type="match status" value="1"/>
</dbReference>
<dbReference type="Proteomes" id="UP001205843">
    <property type="component" value="Unassembled WGS sequence"/>
</dbReference>
<reference evidence="2" key="1">
    <citation type="submission" date="2022-03" db="EMBL/GenBank/DDBJ databases">
        <title>Genomic Encyclopedia of Type Strains, Phase III (KMG-III): the genomes of soil and plant-associated and newly described type strains.</title>
        <authorList>
            <person name="Whitman W."/>
        </authorList>
    </citation>
    <scope>NUCLEOTIDE SEQUENCE</scope>
    <source>
        <strain evidence="2">ANL 6-2</strain>
    </source>
</reference>
<organism evidence="2 3">
    <name type="scientific">Natronocella acetinitrilica</name>
    <dbReference type="NCBI Taxonomy" id="414046"/>
    <lineage>
        <taxon>Bacteria</taxon>
        <taxon>Pseudomonadati</taxon>
        <taxon>Pseudomonadota</taxon>
        <taxon>Gammaproteobacteria</taxon>
        <taxon>Chromatiales</taxon>
        <taxon>Ectothiorhodospiraceae</taxon>
        <taxon>Natronocella</taxon>
    </lineage>
</organism>
<evidence type="ECO:0000256" key="1">
    <source>
        <dbReference type="SAM" id="SignalP"/>
    </source>
</evidence>
<evidence type="ECO:0000313" key="2">
    <source>
        <dbReference type="EMBL" id="MCP1673682.1"/>
    </source>
</evidence>
<dbReference type="AlphaFoldDB" id="A0AAE3G1F8"/>
<feature type="signal peptide" evidence="1">
    <location>
        <begin position="1"/>
        <end position="38"/>
    </location>
</feature>
<protein>
    <submittedName>
        <fullName evidence="2">TRAP transporter TAXI family solute receptor</fullName>
    </submittedName>
</protein>
<keyword evidence="2" id="KW-0675">Receptor</keyword>
<dbReference type="RefSeq" id="WP_253474526.1">
    <property type="nucleotide sequence ID" value="NZ_JALJXV010000002.1"/>
</dbReference>
<accession>A0AAE3G1F8</accession>
<dbReference type="EMBL" id="JALJXV010000002">
    <property type="protein sequence ID" value="MCP1673682.1"/>
    <property type="molecule type" value="Genomic_DNA"/>
</dbReference>
<dbReference type="PANTHER" id="PTHR42941:SF1">
    <property type="entry name" value="SLL1037 PROTEIN"/>
    <property type="match status" value="1"/>
</dbReference>
<name>A0AAE3G1F8_9GAMM</name>
<feature type="chain" id="PRO_5041929042" evidence="1">
    <location>
        <begin position="39"/>
        <end position="335"/>
    </location>
</feature>
<dbReference type="Pfam" id="PF16868">
    <property type="entry name" value="NMT1_3"/>
    <property type="match status" value="1"/>
</dbReference>
<dbReference type="Gene3D" id="3.40.190.10">
    <property type="entry name" value="Periplasmic binding protein-like II"/>
    <property type="match status" value="2"/>
</dbReference>
<evidence type="ECO:0000313" key="3">
    <source>
        <dbReference type="Proteomes" id="UP001205843"/>
    </source>
</evidence>